<sequence length="81" mass="9425">MSDITFSREQTQRMTGKLQDYLRRELDIDIGDFDAEFLLDFFAKELGGYYYNQGMSDALAVIEEKMESVTDALTWLQKPVD</sequence>
<proteinExistence type="predicted"/>
<dbReference type="EMBL" id="QRAP01000001">
    <property type="protein sequence ID" value="RDK96870.1"/>
    <property type="molecule type" value="Genomic_DNA"/>
</dbReference>
<accession>A0A370R360</accession>
<dbReference type="Proteomes" id="UP000254848">
    <property type="component" value="Unassembled WGS sequence"/>
</dbReference>
<evidence type="ECO:0000313" key="2">
    <source>
        <dbReference type="Proteomes" id="UP000254848"/>
    </source>
</evidence>
<dbReference type="InterPro" id="IPR018680">
    <property type="entry name" value="DUF2164"/>
</dbReference>
<protein>
    <submittedName>
        <fullName evidence="1">Uncharacterized protein (DUF2164 family)</fullName>
    </submittedName>
</protein>
<reference evidence="1 2" key="1">
    <citation type="submission" date="2018-07" db="EMBL/GenBank/DDBJ databases">
        <title>Genomic Encyclopedia of Type Strains, Phase IV (KMG-IV): sequencing the most valuable type-strain genomes for metagenomic binning, comparative biology and taxonomic classification.</title>
        <authorList>
            <person name="Goeker M."/>
        </authorList>
    </citation>
    <scope>NUCLEOTIDE SEQUENCE [LARGE SCALE GENOMIC DNA]</scope>
    <source>
        <strain evidence="1 2">DSM 103736</strain>
    </source>
</reference>
<name>A0A370R360_9GAMM</name>
<evidence type="ECO:0000313" key="1">
    <source>
        <dbReference type="EMBL" id="RDK96870.1"/>
    </source>
</evidence>
<keyword evidence="2" id="KW-1185">Reference proteome</keyword>
<dbReference type="AlphaFoldDB" id="A0A370R360"/>
<dbReference type="RefSeq" id="WP_115456651.1">
    <property type="nucleotide sequence ID" value="NZ_QRAP01000001.1"/>
</dbReference>
<gene>
    <name evidence="1" type="ORF">C8D90_101306</name>
</gene>
<organism evidence="1 2">
    <name type="scientific">Enterobacillus tribolii</name>
    <dbReference type="NCBI Taxonomy" id="1487935"/>
    <lineage>
        <taxon>Bacteria</taxon>
        <taxon>Pseudomonadati</taxon>
        <taxon>Pseudomonadota</taxon>
        <taxon>Gammaproteobacteria</taxon>
        <taxon>Enterobacterales</taxon>
        <taxon>Hafniaceae</taxon>
        <taxon>Enterobacillus</taxon>
    </lineage>
</organism>
<comment type="caution">
    <text evidence="1">The sequence shown here is derived from an EMBL/GenBank/DDBJ whole genome shotgun (WGS) entry which is preliminary data.</text>
</comment>
<dbReference type="Pfam" id="PF09932">
    <property type="entry name" value="DUF2164"/>
    <property type="match status" value="1"/>
</dbReference>
<dbReference type="OrthoDB" id="6629495at2"/>